<reference evidence="2 4" key="1">
    <citation type="submission" date="2014-12" db="EMBL/GenBank/DDBJ databases">
        <title>Draft genome sequences of 29 type strains of Enterococci.</title>
        <authorList>
            <person name="Zhong Z."/>
            <person name="Sun Z."/>
            <person name="Liu W."/>
            <person name="Zhang W."/>
            <person name="Zhang H."/>
        </authorList>
    </citation>
    <scope>NUCLEOTIDE SEQUENCE [LARGE SCALE GENOMIC DNA]</scope>
    <source>
        <strain evidence="2 4">DSM 22801</strain>
    </source>
</reference>
<dbReference type="OrthoDB" id="47917at2"/>
<dbReference type="EMBL" id="JXLC01000037">
    <property type="protein sequence ID" value="OJG85479.1"/>
    <property type="molecule type" value="Genomic_DNA"/>
</dbReference>
<evidence type="ECO:0000313" key="3">
    <source>
        <dbReference type="Proteomes" id="UP000065511"/>
    </source>
</evidence>
<protein>
    <submittedName>
        <fullName evidence="2">BNR/Asp-box repeat protein</fullName>
    </submittedName>
</protein>
<dbReference type="KEGG" id="ess:ATZ33_15545"/>
<keyword evidence="3" id="KW-1185">Reference proteome</keyword>
<sequence length="362" mass="40624">MIGQSPLLFGIYASQIFILNKEIDFPSLPVKNGLSLTKKSLLALGLTALLSFAGSYYYLTNTATFNGADDLILEDKHMTQQSFDTKPSKETEVTEQTHDTPVHQTEKVNDLYLKPESNELFMTTDSGTTWHHVPLELDWLRGGDYTLTTGTVPVGYWMDKSFDISPDFSWFIFSPDNVAAYMLTSNDNGNSWQKNRIDDHLDNFRYRKATFFANGSGIAIFSTDGGMSAENISIYSTADQGKNWTKLDGTTISQPIQNASYLSQATGFIATRTKLYYTTNYGRSFNEALINIPKGYVADALDIFQPPNEITEVSANILEAKFNLLKTEDIDINVMFSCLFQSVDGGETWTFKKQIARIKNED</sequence>
<dbReference type="Proteomes" id="UP000065511">
    <property type="component" value="Chromosome"/>
</dbReference>
<evidence type="ECO:0000313" key="1">
    <source>
        <dbReference type="EMBL" id="ALS02739.1"/>
    </source>
</evidence>
<reference evidence="1 3" key="2">
    <citation type="submission" date="2015-12" db="EMBL/GenBank/DDBJ databases">
        <authorList>
            <person name="Lauer A."/>
            <person name="Humrighouse B."/>
            <person name="Loparev V."/>
            <person name="Shewmaker P.L."/>
            <person name="Whitney A.M."/>
            <person name="McLaughlin R.W."/>
        </authorList>
    </citation>
    <scope>NUCLEOTIDE SEQUENCE [LARGE SCALE GENOMIC DNA]</scope>
    <source>
        <strain evidence="1 3">LMG 23085</strain>
    </source>
</reference>
<evidence type="ECO:0000313" key="2">
    <source>
        <dbReference type="EMBL" id="OJG85479.1"/>
    </source>
</evidence>
<proteinExistence type="predicted"/>
<organism evidence="2 4">
    <name type="scientific">Enterococcus silesiacus</name>
    <dbReference type="NCBI Taxonomy" id="332949"/>
    <lineage>
        <taxon>Bacteria</taxon>
        <taxon>Bacillati</taxon>
        <taxon>Bacillota</taxon>
        <taxon>Bacilli</taxon>
        <taxon>Lactobacillales</taxon>
        <taxon>Enterococcaceae</taxon>
        <taxon>Enterococcus</taxon>
    </lineage>
</organism>
<dbReference type="InterPro" id="IPR015943">
    <property type="entry name" value="WD40/YVTN_repeat-like_dom_sf"/>
</dbReference>
<evidence type="ECO:0000313" key="4">
    <source>
        <dbReference type="Proteomes" id="UP000183039"/>
    </source>
</evidence>
<dbReference type="CDD" id="cd15482">
    <property type="entry name" value="Sialidase_non-viral"/>
    <property type="match status" value="1"/>
</dbReference>
<dbReference type="RefSeq" id="WP_083429232.1">
    <property type="nucleotide sequence ID" value="NZ_JXLC01000037.1"/>
</dbReference>
<dbReference type="SUPFAM" id="SSF110296">
    <property type="entry name" value="Oligoxyloglucan reducing end-specific cellobiohydrolase"/>
    <property type="match status" value="1"/>
</dbReference>
<dbReference type="AlphaFoldDB" id="A0A0S3KEN1"/>
<dbReference type="Gene3D" id="2.130.10.10">
    <property type="entry name" value="YVTN repeat-like/Quinoprotein amine dehydrogenase"/>
    <property type="match status" value="1"/>
</dbReference>
<gene>
    <name evidence="1" type="ORF">ATZ33_15545</name>
    <name evidence="2" type="ORF">RV15_GL002544</name>
</gene>
<dbReference type="EMBL" id="CP013614">
    <property type="protein sequence ID" value="ALS02739.1"/>
    <property type="molecule type" value="Genomic_DNA"/>
</dbReference>
<accession>A0A0S3KEN1</accession>
<dbReference type="Proteomes" id="UP000183039">
    <property type="component" value="Unassembled WGS sequence"/>
</dbReference>
<name>A0A0S3KEN1_9ENTE</name>